<dbReference type="HOGENOM" id="CLU_008615_2_2_2"/>
<dbReference type="InterPro" id="IPR001375">
    <property type="entry name" value="Peptidase_S9_cat"/>
</dbReference>
<accession>L0AAX7</accession>
<dbReference type="FunCoup" id="L0AAX7">
    <property type="interactions" value="1"/>
</dbReference>
<evidence type="ECO:0000313" key="4">
    <source>
        <dbReference type="EMBL" id="AFZ70569.1"/>
    </source>
</evidence>
<feature type="domain" description="Peptidase S9 prolyl oligopeptidase catalytic" evidence="3">
    <location>
        <begin position="409"/>
        <end position="619"/>
    </location>
</feature>
<proteinExistence type="predicted"/>
<dbReference type="SUPFAM" id="SSF82171">
    <property type="entry name" value="DPP6 N-terminal domain-like"/>
    <property type="match status" value="1"/>
</dbReference>
<sequence>MYALVLSKRSFTIDDILNLTTINEVKISSKGNIAISYTKPDVDKNKNLNFIHIIMNNMKEAFLTSGSDSSPRWSPDGEKIAFLSRREESETTKGQGIYLYNLNGEPRKIAWFKNGVIQLDWFDDNNLIAIVPNNDKFYDEDNDYYYSDRLPFWKDDSSLIGNYLYTIYLINIHSGHLNEIKTENNYIYAISSCNGAIYYSTPIDFRDPNKQKLVKINIENKEESIVLEAFSIDYLTCINNTLYALMHNNEIGISSHLKLYKIDNNAICLSCNKIDRNIVSILGEFLGSIALIVYDMGYSKIMIYKNDGFEEVIKNGYVIAGSSNNDKLVYAYTEPIKGPEVYLYDSKTSYQLTHYNEYLNDVKLYEPKHEVINVNGKRIDGWIIMPEGSDKKPLILFIHGGPKGFYGYNFYPEMQLFASNNYAIVYANPTGSDSYEEKFADIRGKYGEEDFNELMQFLNYVINNYNVDKERMAVTGISYGGFMTNVFITKTNLFKAAVSENGIADWISDYYASDIGYWFDIDQIGKTPFDNLEEYLKKSPVYSIKNVTTPLLLIHSNQDYRCFVDQSLAMHVSLLMNNKESRLILFTKGSHGHSSKAEPRHRRKRYQIKLDFINEKLKNKS</sequence>
<dbReference type="Gene3D" id="2.120.10.30">
    <property type="entry name" value="TolB, C-terminal domain"/>
    <property type="match status" value="1"/>
</dbReference>
<dbReference type="SUPFAM" id="SSF53474">
    <property type="entry name" value="alpha/beta-Hydrolases"/>
    <property type="match status" value="1"/>
</dbReference>
<dbReference type="InParanoid" id="L0AAX7"/>
<dbReference type="GO" id="GO:0004177">
    <property type="term" value="F:aminopeptidase activity"/>
    <property type="evidence" value="ECO:0007669"/>
    <property type="project" value="UniProtKB-KW"/>
</dbReference>
<dbReference type="STRING" id="1056495.Calag_0828"/>
<keyword evidence="5" id="KW-1185">Reference proteome</keyword>
<dbReference type="InterPro" id="IPR011659">
    <property type="entry name" value="WD40"/>
</dbReference>
<dbReference type="KEGG" id="clg:Calag_0828"/>
<keyword evidence="4" id="KW-0031">Aminopeptidase</keyword>
<evidence type="ECO:0000256" key="1">
    <source>
        <dbReference type="ARBA" id="ARBA00022801"/>
    </source>
</evidence>
<dbReference type="eggNOG" id="arCOG03383">
    <property type="taxonomic scope" value="Archaea"/>
</dbReference>
<dbReference type="Proteomes" id="UP000010469">
    <property type="component" value="Chromosome"/>
</dbReference>
<dbReference type="EMBL" id="CP003378">
    <property type="protein sequence ID" value="AFZ70569.1"/>
    <property type="molecule type" value="Genomic_DNA"/>
</dbReference>
<gene>
    <name evidence="4" type="ordered locus">Calag_0828</name>
</gene>
<reference evidence="5" key="1">
    <citation type="submission" date="2012-03" db="EMBL/GenBank/DDBJ databases">
        <title>Complete genome of Caldisphaera lagunensis DSM 15908.</title>
        <authorList>
            <person name="Lucas S."/>
            <person name="Copeland A."/>
            <person name="Lapidus A."/>
            <person name="Glavina del Rio T."/>
            <person name="Dalin E."/>
            <person name="Tice H."/>
            <person name="Bruce D."/>
            <person name="Goodwin L."/>
            <person name="Pitluck S."/>
            <person name="Peters L."/>
            <person name="Mikhailova N."/>
            <person name="Teshima H."/>
            <person name="Kyrpides N."/>
            <person name="Mavromatis K."/>
            <person name="Ivanova N."/>
            <person name="Brettin T."/>
            <person name="Detter J.C."/>
            <person name="Han C."/>
            <person name="Larimer F."/>
            <person name="Land M."/>
            <person name="Hauser L."/>
            <person name="Markowitz V."/>
            <person name="Cheng J.-F."/>
            <person name="Hugenholtz P."/>
            <person name="Woyke T."/>
            <person name="Wu D."/>
            <person name="Spring S."/>
            <person name="Schroeder M."/>
            <person name="Brambilla E."/>
            <person name="Klenk H.-P."/>
            <person name="Eisen J.A."/>
        </authorList>
    </citation>
    <scope>NUCLEOTIDE SEQUENCE [LARGE SCALE GENOMIC DNA]</scope>
    <source>
        <strain evidence="5">DSM 15908 / JCM 11604 / IC-154</strain>
    </source>
</reference>
<protein>
    <submittedName>
        <fullName evidence="4">Dipeptidyl aminopeptidase/acylaminoacyl peptidase</fullName>
    </submittedName>
</protein>
<dbReference type="AlphaFoldDB" id="L0AAX7"/>
<name>L0AAX7_CALLD</name>
<dbReference type="eggNOG" id="arCOG01646">
    <property type="taxonomic scope" value="Archaea"/>
</dbReference>
<keyword evidence="4" id="KW-0645">Protease</keyword>
<organism evidence="4 5">
    <name type="scientific">Caldisphaera lagunensis (strain DSM 15908 / JCM 11604 / ANMR 0165 / IC-154)</name>
    <dbReference type="NCBI Taxonomy" id="1056495"/>
    <lineage>
        <taxon>Archaea</taxon>
        <taxon>Thermoproteota</taxon>
        <taxon>Thermoprotei</taxon>
        <taxon>Acidilobales</taxon>
        <taxon>Caldisphaeraceae</taxon>
        <taxon>Caldisphaera</taxon>
    </lineage>
</organism>
<dbReference type="GO" id="GO:0004252">
    <property type="term" value="F:serine-type endopeptidase activity"/>
    <property type="evidence" value="ECO:0007669"/>
    <property type="project" value="TreeGrafter"/>
</dbReference>
<dbReference type="InterPro" id="IPR029058">
    <property type="entry name" value="AB_hydrolase_fold"/>
</dbReference>
<dbReference type="Pfam" id="PF07676">
    <property type="entry name" value="PD40"/>
    <property type="match status" value="1"/>
</dbReference>
<dbReference type="Pfam" id="PF00326">
    <property type="entry name" value="Peptidase_S9"/>
    <property type="match status" value="1"/>
</dbReference>
<keyword evidence="2" id="KW-0720">Serine protease</keyword>
<evidence type="ECO:0000259" key="3">
    <source>
        <dbReference type="Pfam" id="PF00326"/>
    </source>
</evidence>
<dbReference type="PANTHER" id="PTHR42776:SF27">
    <property type="entry name" value="DIPEPTIDYL PEPTIDASE FAMILY MEMBER 6"/>
    <property type="match status" value="1"/>
</dbReference>
<evidence type="ECO:0000256" key="2">
    <source>
        <dbReference type="ARBA" id="ARBA00022825"/>
    </source>
</evidence>
<dbReference type="GO" id="GO:0006508">
    <property type="term" value="P:proteolysis"/>
    <property type="evidence" value="ECO:0007669"/>
    <property type="project" value="InterPro"/>
</dbReference>
<dbReference type="Gene3D" id="3.40.50.1820">
    <property type="entry name" value="alpha/beta hydrolase"/>
    <property type="match status" value="1"/>
</dbReference>
<dbReference type="InterPro" id="IPR011042">
    <property type="entry name" value="6-blade_b-propeller_TolB-like"/>
</dbReference>
<keyword evidence="1" id="KW-0378">Hydrolase</keyword>
<evidence type="ECO:0000313" key="5">
    <source>
        <dbReference type="Proteomes" id="UP000010469"/>
    </source>
</evidence>
<dbReference type="PANTHER" id="PTHR42776">
    <property type="entry name" value="SERINE PEPTIDASE S9 FAMILY MEMBER"/>
    <property type="match status" value="1"/>
</dbReference>